<dbReference type="Proteomes" id="UP001175228">
    <property type="component" value="Unassembled WGS sequence"/>
</dbReference>
<name>A0AA39UUT7_9AGAR</name>
<dbReference type="AlphaFoldDB" id="A0AA39UUT7"/>
<protein>
    <submittedName>
        <fullName evidence="1">Uncharacterized protein</fullName>
    </submittedName>
</protein>
<evidence type="ECO:0000313" key="2">
    <source>
        <dbReference type="Proteomes" id="UP001175228"/>
    </source>
</evidence>
<proteinExistence type="predicted"/>
<sequence length="186" mass="21562">MDLCLSLSLSQIILFPPSRSLKKLKTLGYSKIMLEWTGLHLNGNSICFGIYLMRWQEREVSSFEWRKWLLEKAKPIVHASWLALLKDSVIFDNEVCRVGGIIDYATCEFLPFLPDLIYMFPHMPLYINWGPDRPLSVLLYFPVPHYDDFKAPLPLDAATVSDILQLPYKAYLATIMPYYAVMPLRP</sequence>
<accession>A0AA39UUT7</accession>
<organism evidence="1 2">
    <name type="scientific">Armillaria luteobubalina</name>
    <dbReference type="NCBI Taxonomy" id="153913"/>
    <lineage>
        <taxon>Eukaryota</taxon>
        <taxon>Fungi</taxon>
        <taxon>Dikarya</taxon>
        <taxon>Basidiomycota</taxon>
        <taxon>Agaricomycotina</taxon>
        <taxon>Agaricomycetes</taxon>
        <taxon>Agaricomycetidae</taxon>
        <taxon>Agaricales</taxon>
        <taxon>Marasmiineae</taxon>
        <taxon>Physalacriaceae</taxon>
        <taxon>Armillaria</taxon>
    </lineage>
</organism>
<comment type="caution">
    <text evidence="1">The sequence shown here is derived from an EMBL/GenBank/DDBJ whole genome shotgun (WGS) entry which is preliminary data.</text>
</comment>
<evidence type="ECO:0000313" key="1">
    <source>
        <dbReference type="EMBL" id="KAK0493800.1"/>
    </source>
</evidence>
<reference evidence="1" key="1">
    <citation type="submission" date="2023-06" db="EMBL/GenBank/DDBJ databases">
        <authorList>
            <consortium name="Lawrence Berkeley National Laboratory"/>
            <person name="Ahrendt S."/>
            <person name="Sahu N."/>
            <person name="Indic B."/>
            <person name="Wong-Bajracharya J."/>
            <person name="Merenyi Z."/>
            <person name="Ke H.-M."/>
            <person name="Monk M."/>
            <person name="Kocsube S."/>
            <person name="Drula E."/>
            <person name="Lipzen A."/>
            <person name="Balint B."/>
            <person name="Henrissat B."/>
            <person name="Andreopoulos B."/>
            <person name="Martin F.M."/>
            <person name="Harder C.B."/>
            <person name="Rigling D."/>
            <person name="Ford K.L."/>
            <person name="Foster G.D."/>
            <person name="Pangilinan J."/>
            <person name="Papanicolaou A."/>
            <person name="Barry K."/>
            <person name="LaButti K."/>
            <person name="Viragh M."/>
            <person name="Koriabine M."/>
            <person name="Yan M."/>
            <person name="Riley R."/>
            <person name="Champramary S."/>
            <person name="Plett K.L."/>
            <person name="Tsai I.J."/>
            <person name="Slot J."/>
            <person name="Sipos G."/>
            <person name="Plett J."/>
            <person name="Nagy L.G."/>
            <person name="Grigoriev I.V."/>
        </authorList>
    </citation>
    <scope>NUCLEOTIDE SEQUENCE</scope>
    <source>
        <strain evidence="1">HWK02</strain>
    </source>
</reference>
<keyword evidence="2" id="KW-1185">Reference proteome</keyword>
<gene>
    <name evidence="1" type="ORF">EDD18DRAFT_1107778</name>
</gene>
<dbReference type="EMBL" id="JAUEPU010000023">
    <property type="protein sequence ID" value="KAK0493800.1"/>
    <property type="molecule type" value="Genomic_DNA"/>
</dbReference>